<dbReference type="InterPro" id="IPR059000">
    <property type="entry name" value="ATPase_P-type_domA"/>
</dbReference>
<dbReference type="Gene3D" id="3.30.70.100">
    <property type="match status" value="1"/>
</dbReference>
<feature type="transmembrane region" description="Helical" evidence="12">
    <location>
        <begin position="159"/>
        <end position="176"/>
    </location>
</feature>
<keyword evidence="5 12" id="KW-0547">Nucleotide-binding</keyword>
<dbReference type="InterPro" id="IPR044492">
    <property type="entry name" value="P_typ_ATPase_HD_dom"/>
</dbReference>
<comment type="subcellular location">
    <subcellularLocation>
        <location evidence="1">Cell membrane</location>
        <topology evidence="1">Multi-pass membrane protein</topology>
    </subcellularLocation>
</comment>
<dbReference type="InterPro" id="IPR036412">
    <property type="entry name" value="HAD-like_sf"/>
</dbReference>
<evidence type="ECO:0000256" key="4">
    <source>
        <dbReference type="ARBA" id="ARBA00022723"/>
    </source>
</evidence>
<dbReference type="NCBIfam" id="TIGR01525">
    <property type="entry name" value="ATPase-IB_hvy"/>
    <property type="match status" value="1"/>
</dbReference>
<feature type="domain" description="HMA" evidence="13">
    <location>
        <begin position="9"/>
        <end position="73"/>
    </location>
</feature>
<feature type="transmembrane region" description="Helical" evidence="12">
    <location>
        <begin position="196"/>
        <end position="217"/>
    </location>
</feature>
<feature type="transmembrane region" description="Helical" evidence="12">
    <location>
        <begin position="352"/>
        <end position="374"/>
    </location>
</feature>
<feature type="transmembrane region" description="Helical" evidence="12">
    <location>
        <begin position="94"/>
        <end position="115"/>
    </location>
</feature>
<dbReference type="InterPro" id="IPR023298">
    <property type="entry name" value="ATPase_P-typ_TM_dom_sf"/>
</dbReference>
<dbReference type="SUPFAM" id="SSF56784">
    <property type="entry name" value="HAD-like"/>
    <property type="match status" value="1"/>
</dbReference>
<evidence type="ECO:0000256" key="11">
    <source>
        <dbReference type="ARBA" id="ARBA00074171"/>
    </source>
</evidence>
<dbReference type="SFLD" id="SFLDG00002">
    <property type="entry name" value="C1.7:_P-type_atpase_like"/>
    <property type="match status" value="1"/>
</dbReference>
<keyword evidence="9 12" id="KW-0472">Membrane</keyword>
<name>A0A7R7HVT6_9ACTN</name>
<dbReference type="PROSITE" id="PS01047">
    <property type="entry name" value="HMA_1"/>
    <property type="match status" value="1"/>
</dbReference>
<evidence type="ECO:0000256" key="3">
    <source>
        <dbReference type="ARBA" id="ARBA00022692"/>
    </source>
</evidence>
<feature type="transmembrane region" description="Helical" evidence="12">
    <location>
        <begin position="121"/>
        <end position="139"/>
    </location>
</feature>
<dbReference type="AlphaFoldDB" id="A0A7R7HVT6"/>
<dbReference type="SUPFAM" id="SSF81665">
    <property type="entry name" value="Calcium ATPase, transmembrane domain M"/>
    <property type="match status" value="1"/>
</dbReference>
<dbReference type="SFLD" id="SFLDS00003">
    <property type="entry name" value="Haloacid_Dehalogenase"/>
    <property type="match status" value="1"/>
</dbReference>
<dbReference type="KEGG" id="atl:Athai_16610"/>
<dbReference type="PRINTS" id="PR00119">
    <property type="entry name" value="CATATPASE"/>
</dbReference>
<dbReference type="GO" id="GO:0005886">
    <property type="term" value="C:plasma membrane"/>
    <property type="evidence" value="ECO:0007669"/>
    <property type="project" value="UniProtKB-SubCell"/>
</dbReference>
<dbReference type="PRINTS" id="PR00940">
    <property type="entry name" value="CATPATPASEA"/>
</dbReference>
<dbReference type="InterPro" id="IPR036163">
    <property type="entry name" value="HMA_dom_sf"/>
</dbReference>
<dbReference type="InterPro" id="IPR023299">
    <property type="entry name" value="ATPase_P-typ_cyto_dom_N"/>
</dbReference>
<feature type="transmembrane region" description="Helical" evidence="12">
    <location>
        <begin position="716"/>
        <end position="734"/>
    </location>
</feature>
<keyword evidence="8 12" id="KW-1133">Transmembrane helix</keyword>
<proteinExistence type="inferred from homology"/>
<reference evidence="14 15" key="1">
    <citation type="submission" date="2020-08" db="EMBL/GenBank/DDBJ databases">
        <title>Whole genome shotgun sequence of Actinocatenispora thailandica NBRC 105041.</title>
        <authorList>
            <person name="Komaki H."/>
            <person name="Tamura T."/>
        </authorList>
    </citation>
    <scope>NUCLEOTIDE SEQUENCE [LARGE SCALE GENOMIC DNA]</scope>
    <source>
        <strain evidence="14 15">NBRC 105041</strain>
    </source>
</reference>
<dbReference type="Proteomes" id="UP000611640">
    <property type="component" value="Chromosome"/>
</dbReference>
<evidence type="ECO:0000256" key="5">
    <source>
        <dbReference type="ARBA" id="ARBA00022741"/>
    </source>
</evidence>
<dbReference type="InterPro" id="IPR018303">
    <property type="entry name" value="ATPase_P-typ_P_site"/>
</dbReference>
<dbReference type="CDD" id="cd00371">
    <property type="entry name" value="HMA"/>
    <property type="match status" value="1"/>
</dbReference>
<evidence type="ECO:0000256" key="10">
    <source>
        <dbReference type="ARBA" id="ARBA00049360"/>
    </source>
</evidence>
<keyword evidence="6 12" id="KW-0067">ATP-binding</keyword>
<dbReference type="PROSITE" id="PS00154">
    <property type="entry name" value="ATPASE_E1_E2"/>
    <property type="match status" value="1"/>
</dbReference>
<dbReference type="CDD" id="cd02094">
    <property type="entry name" value="P-type_ATPase_Cu-like"/>
    <property type="match status" value="1"/>
</dbReference>
<dbReference type="InterPro" id="IPR017969">
    <property type="entry name" value="Heavy-metal-associated_CS"/>
</dbReference>
<evidence type="ECO:0000313" key="15">
    <source>
        <dbReference type="Proteomes" id="UP000611640"/>
    </source>
</evidence>
<dbReference type="NCBIfam" id="TIGR01494">
    <property type="entry name" value="ATPase_P-type"/>
    <property type="match status" value="1"/>
</dbReference>
<evidence type="ECO:0000313" key="14">
    <source>
        <dbReference type="EMBL" id="BCJ34158.1"/>
    </source>
</evidence>
<dbReference type="PANTHER" id="PTHR43520:SF8">
    <property type="entry name" value="P-TYPE CU(+) TRANSPORTER"/>
    <property type="match status" value="1"/>
</dbReference>
<evidence type="ECO:0000256" key="12">
    <source>
        <dbReference type="RuleBase" id="RU362081"/>
    </source>
</evidence>
<evidence type="ECO:0000259" key="13">
    <source>
        <dbReference type="PROSITE" id="PS50846"/>
    </source>
</evidence>
<evidence type="ECO:0000256" key="1">
    <source>
        <dbReference type="ARBA" id="ARBA00004651"/>
    </source>
</evidence>
<keyword evidence="4 12" id="KW-0479">Metal-binding</keyword>
<dbReference type="InterPro" id="IPR027256">
    <property type="entry name" value="P-typ_ATPase_IB"/>
</dbReference>
<dbReference type="Pfam" id="PF00122">
    <property type="entry name" value="E1-E2_ATPase"/>
    <property type="match status" value="1"/>
</dbReference>
<dbReference type="InterPro" id="IPR000579">
    <property type="entry name" value="Cation-trans_P-type_ATPase_A/B"/>
</dbReference>
<dbReference type="GO" id="GO:0005524">
    <property type="term" value="F:ATP binding"/>
    <property type="evidence" value="ECO:0007669"/>
    <property type="project" value="UniProtKB-UniRule"/>
</dbReference>
<protein>
    <recommendedName>
        <fullName evidence="11">Cation-transporting P-type ATPase B</fullName>
    </recommendedName>
</protein>
<dbReference type="GO" id="GO:0055070">
    <property type="term" value="P:copper ion homeostasis"/>
    <property type="evidence" value="ECO:0007669"/>
    <property type="project" value="TreeGrafter"/>
</dbReference>
<keyword evidence="15" id="KW-1185">Reference proteome</keyword>
<sequence length="749" mass="76896">MSSAVEVTRSVELAVGGMTCAACAARVERRLNKLPGVTASVNYATEKAAVQAPSALTVAALVAEVERAGYQARPVRRAEPAGPDERVRSLWRRLAVALLIGVPLADLSLTMVLAPSLRFTGWQWVVAALTLPVVTWCAWPFHRKAVIAARHGTSSMDTLVSLGIVAASAWSLYTIFRTGGETGQGDGALGLLLRPAGSVYLDVAAVVTIFVLAGRLFEAKAKRAAGDALRALAMLGARDAAVLDEDGTEHRVPVGRLRVGDRFVVRPGETIATDGTVLSGDSAVDTSAMTGESWPTEVAAGDPVTGGTTAVAGRLVVRATRVGSDTQLSQLVALVERAQTDKARVQRLADRISAVFVPVVLLLAVATVGTRLLLGQPFEPAFSAGLAVLIIACPCALGLATPTALLAASGRGAQLGIFLKGHQALEAARAVDTVVLDKTGTLTTGRMSVVDVWPAPGVDRDTLLRRAGAVEHASEHPAGRAIEAYARQQVGALPAVDGFVAEAGLGAAADVDGHRVLVGSPRLLADRGIDTDAAEPVRTEWAGHGRTGVLVAVDGALAGAFALADTLRPEAPAAVAELHRMGLRTVLLSGDGKAAAGAVGEQVGVDEVIAEVLPADKAAVITDLRRSGRSVAMVGDGVNDAPALAAANLGLAVVTGTDVALAAADVILVRDDLTVVPAAIRLARATLRTIRGNLLWAFGYNLAALPIAAAGLLNPLIAGGAMALSSLLVVSNSLRLRGFARSDRSTPAG</sequence>
<dbReference type="Gene3D" id="3.40.50.1000">
    <property type="entry name" value="HAD superfamily/HAD-like"/>
    <property type="match status" value="1"/>
</dbReference>
<dbReference type="PROSITE" id="PS50846">
    <property type="entry name" value="HMA_2"/>
    <property type="match status" value="1"/>
</dbReference>
<dbReference type="Gene3D" id="2.70.150.10">
    <property type="entry name" value="Calcium-transporting ATPase, cytoplasmic transduction domain A"/>
    <property type="match status" value="1"/>
</dbReference>
<dbReference type="InterPro" id="IPR001757">
    <property type="entry name" value="P_typ_ATPase"/>
</dbReference>
<gene>
    <name evidence="14" type="ORF">Athai_16610</name>
</gene>
<dbReference type="GO" id="GO:0016887">
    <property type="term" value="F:ATP hydrolysis activity"/>
    <property type="evidence" value="ECO:0007669"/>
    <property type="project" value="InterPro"/>
</dbReference>
<dbReference type="EMBL" id="AP023355">
    <property type="protein sequence ID" value="BCJ34158.1"/>
    <property type="molecule type" value="Genomic_DNA"/>
</dbReference>
<dbReference type="Gene3D" id="3.40.1110.10">
    <property type="entry name" value="Calcium-transporting ATPase, cytoplasmic domain N"/>
    <property type="match status" value="1"/>
</dbReference>
<dbReference type="Pfam" id="PF00403">
    <property type="entry name" value="HMA"/>
    <property type="match status" value="1"/>
</dbReference>
<dbReference type="NCBIfam" id="TIGR01511">
    <property type="entry name" value="ATPase-IB1_Cu"/>
    <property type="match status" value="1"/>
</dbReference>
<accession>A0A7R7HVT6</accession>
<dbReference type="SFLD" id="SFLDF00027">
    <property type="entry name" value="p-type_atpase"/>
    <property type="match status" value="1"/>
</dbReference>
<evidence type="ECO:0000256" key="8">
    <source>
        <dbReference type="ARBA" id="ARBA00022989"/>
    </source>
</evidence>
<keyword evidence="12" id="KW-1003">Cell membrane</keyword>
<evidence type="ECO:0000256" key="9">
    <source>
        <dbReference type="ARBA" id="ARBA00023136"/>
    </source>
</evidence>
<comment type="catalytic activity">
    <reaction evidence="10">
        <text>ATP + H2O = ADP + phosphate + H(+)</text>
        <dbReference type="Rhea" id="RHEA:13065"/>
        <dbReference type="ChEBI" id="CHEBI:15377"/>
        <dbReference type="ChEBI" id="CHEBI:15378"/>
        <dbReference type="ChEBI" id="CHEBI:30616"/>
        <dbReference type="ChEBI" id="CHEBI:43474"/>
        <dbReference type="ChEBI" id="CHEBI:456216"/>
    </reaction>
</comment>
<dbReference type="Pfam" id="PF00702">
    <property type="entry name" value="Hydrolase"/>
    <property type="match status" value="1"/>
</dbReference>
<dbReference type="FunFam" id="2.70.150.10:FF:000002">
    <property type="entry name" value="Copper-transporting ATPase 1, putative"/>
    <property type="match status" value="1"/>
</dbReference>
<dbReference type="SUPFAM" id="SSF55008">
    <property type="entry name" value="HMA, heavy metal-associated domain"/>
    <property type="match status" value="1"/>
</dbReference>
<comment type="similarity">
    <text evidence="2 12">Belongs to the cation transport ATPase (P-type) (TC 3.A.3) family. Type IB subfamily.</text>
</comment>
<dbReference type="SUPFAM" id="SSF81653">
    <property type="entry name" value="Calcium ATPase, transduction domain A"/>
    <property type="match status" value="1"/>
</dbReference>
<keyword evidence="3 12" id="KW-0812">Transmembrane</keyword>
<feature type="transmembrane region" description="Helical" evidence="12">
    <location>
        <begin position="694"/>
        <end position="710"/>
    </location>
</feature>
<dbReference type="InterPro" id="IPR006121">
    <property type="entry name" value="HMA_dom"/>
</dbReference>
<dbReference type="InterPro" id="IPR023214">
    <property type="entry name" value="HAD_sf"/>
</dbReference>
<evidence type="ECO:0000256" key="2">
    <source>
        <dbReference type="ARBA" id="ARBA00006024"/>
    </source>
</evidence>
<dbReference type="FunFam" id="3.30.70.100:FF:000005">
    <property type="entry name" value="Copper-exporting P-type ATPase A"/>
    <property type="match status" value="1"/>
</dbReference>
<evidence type="ECO:0000256" key="6">
    <source>
        <dbReference type="ARBA" id="ARBA00022840"/>
    </source>
</evidence>
<dbReference type="PANTHER" id="PTHR43520">
    <property type="entry name" value="ATP7, ISOFORM B"/>
    <property type="match status" value="1"/>
</dbReference>
<keyword evidence="7" id="KW-1278">Translocase</keyword>
<dbReference type="InterPro" id="IPR008250">
    <property type="entry name" value="ATPase_P-typ_transduc_dom_A_sf"/>
</dbReference>
<evidence type="ECO:0000256" key="7">
    <source>
        <dbReference type="ARBA" id="ARBA00022967"/>
    </source>
</evidence>
<dbReference type="GO" id="GO:0005507">
    <property type="term" value="F:copper ion binding"/>
    <property type="evidence" value="ECO:0007669"/>
    <property type="project" value="TreeGrafter"/>
</dbReference>
<organism evidence="14 15">
    <name type="scientific">Actinocatenispora thailandica</name>
    <dbReference type="NCBI Taxonomy" id="227318"/>
    <lineage>
        <taxon>Bacteria</taxon>
        <taxon>Bacillati</taxon>
        <taxon>Actinomycetota</taxon>
        <taxon>Actinomycetes</taxon>
        <taxon>Micromonosporales</taxon>
        <taxon>Micromonosporaceae</taxon>
        <taxon>Actinocatenispora</taxon>
    </lineage>
</organism>
<feature type="transmembrane region" description="Helical" evidence="12">
    <location>
        <begin position="386"/>
        <end position="408"/>
    </location>
</feature>
<dbReference type="GO" id="GO:0043682">
    <property type="term" value="F:P-type divalent copper transporter activity"/>
    <property type="evidence" value="ECO:0007669"/>
    <property type="project" value="TreeGrafter"/>
</dbReference>